<sequence>MFKLHPIPDADFCCPFCEGALQPQGWYMPGMRILADLRCDDCDQEYYGDLPSGHGLCFPMLLNKTTGEVWDQYQASWFASWLHVGYRDRQKTPVPFTSEEFRPIRQPIVLNCLDAMYGHGLLKLVHAQHYLDYYQEYDLIVIVPRWLRWLVPQDVAAIWTIDLPLRQGHEWNDWIAQEIQQRLAQFDHGWLASAYAHSFSELHVERFTQIQPFPIEEWDDQLNQLTVTFIWREDRLWVDSHIQQWRDRRFPGRLGRMWKKLAAQWFPALQEQTQQVIQLAEQLRQCYPQIRFVIAGLGKAGGLPDWITDLRTQTITEDVERSWCELYAQSQVIVGIHGSNMLLPSAHAATVIELMPNDRLGNVMQDLLLIPEAESRFAVFRYRFVPLESSPQVIAATIKSMIQTLPFAMIYLKSFQQTPCFNQPEVVTKRYRQSRLRELARPAS</sequence>
<dbReference type="AlphaFoldDB" id="A0A1Z4JBJ4"/>
<keyword evidence="2" id="KW-1185">Reference proteome</keyword>
<evidence type="ECO:0000313" key="2">
    <source>
        <dbReference type="Proteomes" id="UP000217895"/>
    </source>
</evidence>
<dbReference type="Proteomes" id="UP000217895">
    <property type="component" value="Chromosome"/>
</dbReference>
<dbReference type="EMBL" id="AP018203">
    <property type="protein sequence ID" value="BAY54101.1"/>
    <property type="molecule type" value="Genomic_DNA"/>
</dbReference>
<reference evidence="1 2" key="1">
    <citation type="submission" date="2017-06" db="EMBL/GenBank/DDBJ databases">
        <title>Genome sequencing of cyanobaciteial culture collection at National Institute for Environmental Studies (NIES).</title>
        <authorList>
            <person name="Hirose Y."/>
            <person name="Shimura Y."/>
            <person name="Fujisawa T."/>
            <person name="Nakamura Y."/>
            <person name="Kawachi M."/>
        </authorList>
    </citation>
    <scope>NUCLEOTIDE SEQUENCE [LARGE SCALE GENOMIC DNA]</scope>
    <source>
        <strain evidence="1 2">NIES-2135</strain>
    </source>
</reference>
<gene>
    <name evidence="1" type="ORF">NIES2135_09150</name>
</gene>
<organism evidence="1 2">
    <name type="scientific">Leptolyngbya boryana NIES-2135</name>
    <dbReference type="NCBI Taxonomy" id="1973484"/>
    <lineage>
        <taxon>Bacteria</taxon>
        <taxon>Bacillati</taxon>
        <taxon>Cyanobacteriota</taxon>
        <taxon>Cyanophyceae</taxon>
        <taxon>Leptolyngbyales</taxon>
        <taxon>Leptolyngbyaceae</taxon>
        <taxon>Leptolyngbya group</taxon>
        <taxon>Leptolyngbya</taxon>
    </lineage>
</organism>
<evidence type="ECO:0000313" key="1">
    <source>
        <dbReference type="EMBL" id="BAY54101.1"/>
    </source>
</evidence>
<accession>A0A1Z4JBJ4</accession>
<protein>
    <submittedName>
        <fullName evidence="1">Uncharacterized protein</fullName>
    </submittedName>
</protein>
<proteinExistence type="predicted"/>
<name>A0A1Z4JBJ4_LEPBY</name>